<dbReference type="GeneID" id="87952127"/>
<protein>
    <submittedName>
        <fullName evidence="3">Uncharacterized protein</fullName>
    </submittedName>
</protein>
<evidence type="ECO:0000256" key="1">
    <source>
        <dbReference type="SAM" id="Coils"/>
    </source>
</evidence>
<keyword evidence="4" id="KW-1185">Reference proteome</keyword>
<keyword evidence="1" id="KW-0175">Coiled coil</keyword>
<evidence type="ECO:0000313" key="3">
    <source>
        <dbReference type="EMBL" id="WQF90614.1"/>
    </source>
</evidence>
<reference evidence="4" key="1">
    <citation type="journal article" date="2023" name="bioRxiv">
        <title>Complete genome of the Medicago anthracnose fungus, Colletotrichum destructivum, reveals a mini-chromosome-like region within a core chromosome.</title>
        <authorList>
            <person name="Lapalu N."/>
            <person name="Simon A."/>
            <person name="Lu A."/>
            <person name="Plaumann P.-L."/>
            <person name="Amselem J."/>
            <person name="Pigne S."/>
            <person name="Auger A."/>
            <person name="Koch C."/>
            <person name="Dallery J.-F."/>
            <person name="O'Connell R.J."/>
        </authorList>
    </citation>
    <scope>NUCLEOTIDE SEQUENCE [LARGE SCALE GENOMIC DNA]</scope>
    <source>
        <strain evidence="4">CBS 520.97</strain>
    </source>
</reference>
<organism evidence="3 4">
    <name type="scientific">Colletotrichum destructivum</name>
    <dbReference type="NCBI Taxonomy" id="34406"/>
    <lineage>
        <taxon>Eukaryota</taxon>
        <taxon>Fungi</taxon>
        <taxon>Dikarya</taxon>
        <taxon>Ascomycota</taxon>
        <taxon>Pezizomycotina</taxon>
        <taxon>Sordariomycetes</taxon>
        <taxon>Hypocreomycetidae</taxon>
        <taxon>Glomerellales</taxon>
        <taxon>Glomerellaceae</taxon>
        <taxon>Colletotrichum</taxon>
        <taxon>Colletotrichum destructivum species complex</taxon>
    </lineage>
</organism>
<accession>A0AAX4J4T6</accession>
<proteinExistence type="predicted"/>
<evidence type="ECO:0000256" key="2">
    <source>
        <dbReference type="SAM" id="MobiDB-lite"/>
    </source>
</evidence>
<evidence type="ECO:0000313" key="4">
    <source>
        <dbReference type="Proteomes" id="UP001322277"/>
    </source>
</evidence>
<feature type="coiled-coil region" evidence="1">
    <location>
        <begin position="347"/>
        <end position="458"/>
    </location>
</feature>
<dbReference type="RefSeq" id="XP_062787834.1">
    <property type="nucleotide sequence ID" value="XM_062931783.1"/>
</dbReference>
<dbReference type="EMBL" id="CP137316">
    <property type="protein sequence ID" value="WQF90614.1"/>
    <property type="molecule type" value="Genomic_DNA"/>
</dbReference>
<sequence length="521" mass="59013">MAGKQNATTTMKLRVPPVDVFAVREDQDGRQHEFIDQTFKFSSAYLSSETVCFRLAVTVRDGDHNDTLIYLQVTPDHLDSLRFEPCTKRNGSPPHLDSVRRRLGGKGDLTRLQFRLRSGIYAQLIVSNDSPDYEALVSPARHTLDLVASVAASSSFSLYLPANQLSKQLLKACVEAVERSSVLTQEELRSYQRAVDLQRLYRGKGGKVLATKDYDGISRPETDSCATTVDFDIVPRHQGPPPLYGECINEGEKPRAISHDAGKFLESSLVDCAPPEYSDTEQSRNVSIASKRVRQCGDEDVLLHPSSKRVHPQGSFTTIPETASTRNAPGLEAKPRPEFDDADDDRNMLLRNLMRRLEQQEQQMKQLRQEQQTEQLRQEHQIKQLQVEVGKLRRQNADLEGRFSKVEDICDNLEHRQGLVKEDFENLDVHIGELEEFCEKLEKQMPHISDELEDLVRDKISDMLEEHMGDLVKRHASDLVGEYIDKGGGGNLSGPLREYVRKNVTIQMAKMKAKMCEVLQE</sequence>
<dbReference type="Proteomes" id="UP001322277">
    <property type="component" value="Chromosome 12"/>
</dbReference>
<dbReference type="AlphaFoldDB" id="A0AAX4J4T6"/>
<name>A0AAX4J4T6_9PEZI</name>
<dbReference type="KEGG" id="cdet:87952127"/>
<gene>
    <name evidence="3" type="ORF">CDEST_15628</name>
</gene>
<feature type="compositionally biased region" description="Polar residues" evidence="2">
    <location>
        <begin position="314"/>
        <end position="327"/>
    </location>
</feature>
<feature type="region of interest" description="Disordered" evidence="2">
    <location>
        <begin position="307"/>
        <end position="344"/>
    </location>
</feature>